<reference evidence="1 2" key="1">
    <citation type="journal article" date="2022" name="bioRxiv">
        <title>The genome of the oomycete Peronosclerospora sorghi, a cosmopolitan pathogen of maize and sorghum, is inflated with dispersed pseudogenes.</title>
        <authorList>
            <person name="Fletcher K."/>
            <person name="Martin F."/>
            <person name="Isakeit T."/>
            <person name="Cavanaugh K."/>
            <person name="Magill C."/>
            <person name="Michelmore R."/>
        </authorList>
    </citation>
    <scope>NUCLEOTIDE SEQUENCE [LARGE SCALE GENOMIC DNA]</scope>
    <source>
        <strain evidence="1">P6</strain>
    </source>
</reference>
<proteinExistence type="predicted"/>
<name>A0ACC0VPH8_9STRA</name>
<accession>A0ACC0VPH8</accession>
<organism evidence="1 2">
    <name type="scientific">Peronosclerospora sorghi</name>
    <dbReference type="NCBI Taxonomy" id="230839"/>
    <lineage>
        <taxon>Eukaryota</taxon>
        <taxon>Sar</taxon>
        <taxon>Stramenopiles</taxon>
        <taxon>Oomycota</taxon>
        <taxon>Peronosporomycetes</taxon>
        <taxon>Peronosporales</taxon>
        <taxon>Peronosporaceae</taxon>
        <taxon>Peronosclerospora</taxon>
    </lineage>
</organism>
<dbReference type="EMBL" id="CM047587">
    <property type="protein sequence ID" value="KAI9907880.1"/>
    <property type="molecule type" value="Genomic_DNA"/>
</dbReference>
<gene>
    <name evidence="1" type="ORF">PsorP6_003261</name>
</gene>
<keyword evidence="2" id="KW-1185">Reference proteome</keyword>
<comment type="caution">
    <text evidence="1">The sequence shown here is derived from an EMBL/GenBank/DDBJ whole genome shotgun (WGS) entry which is preliminary data.</text>
</comment>
<dbReference type="Proteomes" id="UP001163321">
    <property type="component" value="Chromosome 8"/>
</dbReference>
<evidence type="ECO:0000313" key="1">
    <source>
        <dbReference type="EMBL" id="KAI9907880.1"/>
    </source>
</evidence>
<protein>
    <submittedName>
        <fullName evidence="1">Uncharacterized protein</fullName>
    </submittedName>
</protein>
<evidence type="ECO:0000313" key="2">
    <source>
        <dbReference type="Proteomes" id="UP001163321"/>
    </source>
</evidence>
<sequence length="61" mass="7288">MRWASVCLLNRWFREDINLSSEVHIKKTLDDFPDPAFLVRQTNVTSSTEPRIHRVFSTRRN</sequence>